<evidence type="ECO:0000313" key="2">
    <source>
        <dbReference type="Proteomes" id="UP000038802"/>
    </source>
</evidence>
<proteinExistence type="predicted"/>
<protein>
    <submittedName>
        <fullName evidence="1">Uncharacterized protein</fullName>
    </submittedName>
</protein>
<accession>A0A0U0QTB5</accession>
<evidence type="ECO:0000313" key="1">
    <source>
        <dbReference type="EMBL" id="COV38603.1"/>
    </source>
</evidence>
<dbReference type="EMBL" id="CSAE01000103">
    <property type="protein sequence ID" value="COV38603.1"/>
    <property type="molecule type" value="Genomic_DNA"/>
</dbReference>
<gene>
    <name evidence="1" type="ORF">ERS007703_01283</name>
</gene>
<sequence length="114" mass="12050">MPTWQYRRIVGPSRRTTKAVLQCVLSPTSPYATCTPACSSARAQAMLACSSKRALISTSATTCFPASAASISARTIGESPEVRYSVCLIASTLGSAAACSMNRCTLVENESYGW</sequence>
<dbReference type="AlphaFoldDB" id="A0A0U0QTB5"/>
<organism evidence="1 2">
    <name type="scientific">Mycobacterium tuberculosis</name>
    <dbReference type="NCBI Taxonomy" id="1773"/>
    <lineage>
        <taxon>Bacteria</taxon>
        <taxon>Bacillati</taxon>
        <taxon>Actinomycetota</taxon>
        <taxon>Actinomycetes</taxon>
        <taxon>Mycobacteriales</taxon>
        <taxon>Mycobacteriaceae</taxon>
        <taxon>Mycobacterium</taxon>
        <taxon>Mycobacterium tuberculosis complex</taxon>
    </lineage>
</organism>
<name>A0A0U0QTB5_MYCTX</name>
<reference evidence="2" key="1">
    <citation type="submission" date="2015-03" db="EMBL/GenBank/DDBJ databases">
        <authorList>
            <consortium name="Pathogen Informatics"/>
        </authorList>
    </citation>
    <scope>NUCLEOTIDE SEQUENCE [LARGE SCALE GENOMIC DNA]</scope>
    <source>
        <strain evidence="2">K00500041</strain>
    </source>
</reference>
<dbReference type="Proteomes" id="UP000038802">
    <property type="component" value="Unassembled WGS sequence"/>
</dbReference>